<dbReference type="AlphaFoldDB" id="A0A6M3MA78"/>
<protein>
    <submittedName>
        <fullName evidence="1">Uncharacterized protein</fullName>
    </submittedName>
</protein>
<evidence type="ECO:0000313" key="1">
    <source>
        <dbReference type="EMBL" id="QJB01839.1"/>
    </source>
</evidence>
<name>A0A6M3MA78_9ZZZZ</name>
<gene>
    <name evidence="1" type="ORF">MM171B01839_0002</name>
</gene>
<accession>A0A6M3MA78</accession>
<reference evidence="1" key="1">
    <citation type="submission" date="2020-03" db="EMBL/GenBank/DDBJ databases">
        <title>The deep terrestrial virosphere.</title>
        <authorList>
            <person name="Holmfeldt K."/>
            <person name="Nilsson E."/>
            <person name="Simone D."/>
            <person name="Lopez-Fernandez M."/>
            <person name="Wu X."/>
            <person name="de Brujin I."/>
            <person name="Lundin D."/>
            <person name="Andersson A."/>
            <person name="Bertilsson S."/>
            <person name="Dopson M."/>
        </authorList>
    </citation>
    <scope>NUCLEOTIDE SEQUENCE</scope>
    <source>
        <strain evidence="1">MM171B01839</strain>
    </source>
</reference>
<organism evidence="1">
    <name type="scientific">viral metagenome</name>
    <dbReference type="NCBI Taxonomy" id="1070528"/>
    <lineage>
        <taxon>unclassified sequences</taxon>
        <taxon>metagenomes</taxon>
        <taxon>organismal metagenomes</taxon>
    </lineage>
</organism>
<dbReference type="EMBL" id="MT143738">
    <property type="protein sequence ID" value="QJB01839.1"/>
    <property type="molecule type" value="Genomic_DNA"/>
</dbReference>
<proteinExistence type="predicted"/>
<sequence>MVVRHDGEYIFINMAATYPNSRRITEEEGDRFLDDLIAFVVARGMQIGGTLWVGDDEEVKGKEK</sequence>